<accession>A0A6J1M6N8</accession>
<sequence length="337" mass="38993">MPRTKPTKTIDVLGNLDLRPEEAVGDYLESKAQKKYFINCPNPDSAGDSIELLYIHNTREHEEMLKLQEQMLVNSKRQSEINERRVKHMYKTQEELRQRFIDVNSFIKDCGDKKRIAEKAINDEMALHEELSEDIKNFKTSISELTTFREALKGTVEELQPYEKVLEEVVSVSDIFVSPKDCMDRCDALMLAQVEISKLENKKLQEIEEMRQHMVKITNEAALTVLGLKNDLSKLERSYHESRDKCIKWEKILSHTKDVISASYLERERNIGAINALYILLCRRRGSISDAPSLGIAGELDFIKEELLILNELLKEFDNANKSNGKSQRMENMEAYC</sequence>
<gene>
    <name evidence="4" type="primary">LOC111600582</name>
</gene>
<name>A0A6J1M6N8_DROHY</name>
<dbReference type="Proteomes" id="UP000504633">
    <property type="component" value="Unplaced"/>
</dbReference>
<feature type="domain" description="DUF4200" evidence="2">
    <location>
        <begin position="54"/>
        <end position="171"/>
    </location>
</feature>
<dbReference type="RefSeq" id="XP_023172541.1">
    <property type="nucleotide sequence ID" value="XM_023316773.2"/>
</dbReference>
<evidence type="ECO:0000313" key="4">
    <source>
        <dbReference type="RefSeq" id="XP_023172541.1"/>
    </source>
</evidence>
<proteinExistence type="predicted"/>
<dbReference type="PANTHER" id="PTHR21683:SF2">
    <property type="entry name" value="COILED-COIL DOMAIN-CONTAINING PROTEIN 42 LIKE-2-LIKE"/>
    <property type="match status" value="1"/>
</dbReference>
<dbReference type="PANTHER" id="PTHR21683">
    <property type="entry name" value="COILED-COIL DOMAIN-CONTAINING PROTEIN 42 LIKE-2-LIKE-RELATED"/>
    <property type="match status" value="1"/>
</dbReference>
<protein>
    <submittedName>
        <fullName evidence="4">Uncharacterized protein LOC111600582 isoform X1</fullName>
    </submittedName>
</protein>
<keyword evidence="3" id="KW-1185">Reference proteome</keyword>
<reference evidence="4" key="1">
    <citation type="submission" date="2025-08" db="UniProtKB">
        <authorList>
            <consortium name="RefSeq"/>
        </authorList>
    </citation>
    <scope>IDENTIFICATION</scope>
    <source>
        <strain evidence="4">15085-1641.00</strain>
        <tissue evidence="4">Whole body</tissue>
    </source>
</reference>
<dbReference type="InterPro" id="IPR025252">
    <property type="entry name" value="DUF4200"/>
</dbReference>
<dbReference type="GeneID" id="111600582"/>
<evidence type="ECO:0000256" key="1">
    <source>
        <dbReference type="ARBA" id="ARBA00023054"/>
    </source>
</evidence>
<keyword evidence="1" id="KW-0175">Coiled coil</keyword>
<dbReference type="InterPro" id="IPR051147">
    <property type="entry name" value="CFAP_domain-containing"/>
</dbReference>
<dbReference type="OMA" id="CADKKRV"/>
<dbReference type="GO" id="GO:0005856">
    <property type="term" value="C:cytoskeleton"/>
    <property type="evidence" value="ECO:0007669"/>
    <property type="project" value="UniProtKB-ARBA"/>
</dbReference>
<dbReference type="OrthoDB" id="10264298at2759"/>
<dbReference type="KEGG" id="dhe:111600582"/>
<evidence type="ECO:0000313" key="3">
    <source>
        <dbReference type="Proteomes" id="UP000504633"/>
    </source>
</evidence>
<organism evidence="3 4">
    <name type="scientific">Drosophila hydei</name>
    <name type="common">Fruit fly</name>
    <dbReference type="NCBI Taxonomy" id="7224"/>
    <lineage>
        <taxon>Eukaryota</taxon>
        <taxon>Metazoa</taxon>
        <taxon>Ecdysozoa</taxon>
        <taxon>Arthropoda</taxon>
        <taxon>Hexapoda</taxon>
        <taxon>Insecta</taxon>
        <taxon>Pterygota</taxon>
        <taxon>Neoptera</taxon>
        <taxon>Endopterygota</taxon>
        <taxon>Diptera</taxon>
        <taxon>Brachycera</taxon>
        <taxon>Muscomorpha</taxon>
        <taxon>Ephydroidea</taxon>
        <taxon>Drosophilidae</taxon>
        <taxon>Drosophila</taxon>
    </lineage>
</organism>
<evidence type="ECO:0000259" key="2">
    <source>
        <dbReference type="Pfam" id="PF13863"/>
    </source>
</evidence>
<dbReference type="Pfam" id="PF13863">
    <property type="entry name" value="DUF4200"/>
    <property type="match status" value="1"/>
</dbReference>
<dbReference type="AlphaFoldDB" id="A0A6J1M6N8"/>